<dbReference type="RefSeq" id="WP_092266328.1">
    <property type="nucleotide sequence ID" value="NZ_FORT01000001.1"/>
</dbReference>
<dbReference type="Gene3D" id="2.120.10.30">
    <property type="entry name" value="TolB, C-terminal domain"/>
    <property type="match status" value="1"/>
</dbReference>
<dbReference type="AlphaFoldDB" id="A0A1I3LXZ4"/>
<evidence type="ECO:0000313" key="1">
    <source>
        <dbReference type="EMBL" id="SFI89592.1"/>
    </source>
</evidence>
<keyword evidence="2" id="KW-1185">Reference proteome</keyword>
<dbReference type="SUPFAM" id="SSF63829">
    <property type="entry name" value="Calcium-dependent phosphotriesterase"/>
    <property type="match status" value="1"/>
</dbReference>
<gene>
    <name evidence="1" type="ORF">SAMN05518846_101460</name>
</gene>
<dbReference type="STRING" id="1884381.SAMN05518846_101460"/>
<accession>A0A1I3LXZ4</accession>
<proteinExistence type="predicted"/>
<reference evidence="2" key="1">
    <citation type="submission" date="2016-10" db="EMBL/GenBank/DDBJ databases">
        <authorList>
            <person name="Varghese N."/>
            <person name="Submissions S."/>
        </authorList>
    </citation>
    <scope>NUCLEOTIDE SEQUENCE [LARGE SCALE GENOMIC DNA]</scope>
    <source>
        <strain evidence="2">OK042</strain>
    </source>
</reference>
<organism evidence="1 2">
    <name type="scientific">Brevibacillus centrosporus</name>
    <dbReference type="NCBI Taxonomy" id="54910"/>
    <lineage>
        <taxon>Bacteria</taxon>
        <taxon>Bacillati</taxon>
        <taxon>Bacillota</taxon>
        <taxon>Bacilli</taxon>
        <taxon>Bacillales</taxon>
        <taxon>Paenibacillaceae</taxon>
        <taxon>Brevibacillus</taxon>
    </lineage>
</organism>
<protein>
    <submittedName>
        <fullName evidence="1">Uncharacterized protein</fullName>
    </submittedName>
</protein>
<sequence length="339" mass="36652">MNIDQVLQAHGIGVGLTKGGKIVAGKIKKLNAYIPILLANFPGSSGYVYTTCVDDSGNIVVQTATSGANSKYTKTGQLVWSKTIGSYSVNDQVMDGAGNLYCVTQGREAIKINADGTQSIYIGIGHYGQSVDFDAAGNLYGVTNSSDSVENIFKMNANNTQAWLISDTREPYMCRYDKKNDCVYITYGNGDVEKRSSAGALIWNKTAPSVNGARYTIPLGDYLLHTYPKWMGSNNLRQVAMLELHDKDLNKIKDLGIAPAFYRARQIPGRGVYAVTEKGMAFFNEGGMDFIPGYLNGSFNIGYGQMSEGGKYVAMSENGSTACTVLLEEPAGGIQYQLV</sequence>
<dbReference type="Proteomes" id="UP000198915">
    <property type="component" value="Unassembled WGS sequence"/>
</dbReference>
<dbReference type="InterPro" id="IPR011042">
    <property type="entry name" value="6-blade_b-propeller_TolB-like"/>
</dbReference>
<dbReference type="EMBL" id="FORT01000001">
    <property type="protein sequence ID" value="SFI89592.1"/>
    <property type="molecule type" value="Genomic_DNA"/>
</dbReference>
<evidence type="ECO:0000313" key="2">
    <source>
        <dbReference type="Proteomes" id="UP000198915"/>
    </source>
</evidence>
<name>A0A1I3LXZ4_9BACL</name>